<proteinExistence type="evidence at transcript level"/>
<name>F1LEY0_ASCSU</name>
<dbReference type="PANTHER" id="PTHR23071">
    <property type="entry name" value="PHOSPHATIDYLINOSITOL GLYCAN"/>
    <property type="match status" value="1"/>
</dbReference>
<reference evidence="1" key="1">
    <citation type="journal article" date="2011" name="Genome Res.">
        <title>Deep small RNA sequencing from the nematode Ascaris reveals conservation, functional diversification, and novel developmental profiles.</title>
        <authorList>
            <person name="Wang J."/>
            <person name="Czech B."/>
            <person name="Crunk A."/>
            <person name="Wallace A."/>
            <person name="Mitreva M."/>
            <person name="Hannon G.J."/>
            <person name="Davis R.E."/>
        </authorList>
    </citation>
    <scope>NUCLEOTIDE SEQUENCE</scope>
</reference>
<dbReference type="InterPro" id="IPR039524">
    <property type="entry name" value="PIGO/GPI13"/>
</dbReference>
<dbReference type="GO" id="GO:0051377">
    <property type="term" value="F:mannose-ethanolamine phosphotransferase activity"/>
    <property type="evidence" value="ECO:0007669"/>
    <property type="project" value="TreeGrafter"/>
</dbReference>
<evidence type="ECO:0000313" key="1">
    <source>
        <dbReference type="EMBL" id="ADY48684.1"/>
    </source>
</evidence>
<dbReference type="Gene3D" id="3.40.720.10">
    <property type="entry name" value="Alkaline Phosphatase, subunit A"/>
    <property type="match status" value="1"/>
</dbReference>
<dbReference type="AlphaFoldDB" id="F1LEY0"/>
<dbReference type="Pfam" id="PF01663">
    <property type="entry name" value="Phosphodiest"/>
    <property type="match status" value="1"/>
</dbReference>
<protein>
    <submittedName>
        <fullName evidence="1">GPI ethanolamine phosphate transferase 3</fullName>
    </submittedName>
</protein>
<sequence length="132" mass="14793">MPSFDVNDLNSVDDMIIGHIFEELSRSDWNVLIAHFLGVDHCGHKYGPNHEEMARRLAFIDDLISNVTEILDEQTVLFVMGDHGMTETGDHGGDTGLETDAALFIYSRKRLLFSAPPKSISQVIFMNISLLN</sequence>
<dbReference type="PANTHER" id="PTHR23071:SF1">
    <property type="entry name" value="GPI ETHANOLAMINE PHOSPHATE TRANSFERASE 3"/>
    <property type="match status" value="1"/>
</dbReference>
<dbReference type="GO" id="GO:0005789">
    <property type="term" value="C:endoplasmic reticulum membrane"/>
    <property type="evidence" value="ECO:0007669"/>
    <property type="project" value="TreeGrafter"/>
</dbReference>
<dbReference type="SUPFAM" id="SSF53649">
    <property type="entry name" value="Alkaline phosphatase-like"/>
    <property type="match status" value="1"/>
</dbReference>
<keyword evidence="1" id="KW-0808">Transferase</keyword>
<dbReference type="InterPro" id="IPR002591">
    <property type="entry name" value="Phosphodiest/P_Trfase"/>
</dbReference>
<dbReference type="InterPro" id="IPR017850">
    <property type="entry name" value="Alkaline_phosphatase_core_sf"/>
</dbReference>
<dbReference type="GO" id="GO:0006506">
    <property type="term" value="P:GPI anchor biosynthetic process"/>
    <property type="evidence" value="ECO:0007669"/>
    <property type="project" value="InterPro"/>
</dbReference>
<dbReference type="EMBL" id="JI181903">
    <property type="protein sequence ID" value="ADY48684.1"/>
    <property type="molecule type" value="mRNA"/>
</dbReference>
<accession>F1LEY0</accession>
<organism evidence="1">
    <name type="scientific">Ascaris suum</name>
    <name type="common">Pig roundworm</name>
    <name type="synonym">Ascaris lumbricoides</name>
    <dbReference type="NCBI Taxonomy" id="6253"/>
    <lineage>
        <taxon>Eukaryota</taxon>
        <taxon>Metazoa</taxon>
        <taxon>Ecdysozoa</taxon>
        <taxon>Nematoda</taxon>
        <taxon>Chromadorea</taxon>
        <taxon>Rhabditida</taxon>
        <taxon>Spirurina</taxon>
        <taxon>Ascaridomorpha</taxon>
        <taxon>Ascaridoidea</taxon>
        <taxon>Ascarididae</taxon>
        <taxon>Ascaris</taxon>
    </lineage>
</organism>